<proteinExistence type="predicted"/>
<dbReference type="RefSeq" id="XP_041218577.1">
    <property type="nucleotide sequence ID" value="XM_041370524.1"/>
</dbReference>
<dbReference type="Gene3D" id="3.80.10.10">
    <property type="entry name" value="Ribonuclease Inhibitor"/>
    <property type="match status" value="1"/>
</dbReference>
<protein>
    <recommendedName>
        <fullName evidence="3">F-box domain-containing protein</fullName>
    </recommendedName>
</protein>
<gene>
    <name evidence="1" type="ORF">F5891DRAFT_1282254</name>
</gene>
<accession>A0AAD4DS94</accession>
<name>A0AAD4DS94_9AGAM</name>
<dbReference type="InterPro" id="IPR032675">
    <property type="entry name" value="LRR_dom_sf"/>
</dbReference>
<dbReference type="SUPFAM" id="SSF52047">
    <property type="entry name" value="RNI-like"/>
    <property type="match status" value="1"/>
</dbReference>
<keyword evidence="2" id="KW-1185">Reference proteome</keyword>
<evidence type="ECO:0000313" key="2">
    <source>
        <dbReference type="Proteomes" id="UP001195769"/>
    </source>
</evidence>
<dbReference type="EMBL" id="JABBWK010000111">
    <property type="protein sequence ID" value="KAG1893001.1"/>
    <property type="molecule type" value="Genomic_DNA"/>
</dbReference>
<evidence type="ECO:0000313" key="1">
    <source>
        <dbReference type="EMBL" id="KAG1893001.1"/>
    </source>
</evidence>
<dbReference type="AlphaFoldDB" id="A0AAD4DS94"/>
<organism evidence="1 2">
    <name type="scientific">Suillus fuscotomentosus</name>
    <dbReference type="NCBI Taxonomy" id="1912939"/>
    <lineage>
        <taxon>Eukaryota</taxon>
        <taxon>Fungi</taxon>
        <taxon>Dikarya</taxon>
        <taxon>Basidiomycota</taxon>
        <taxon>Agaricomycotina</taxon>
        <taxon>Agaricomycetes</taxon>
        <taxon>Agaricomycetidae</taxon>
        <taxon>Boletales</taxon>
        <taxon>Suillineae</taxon>
        <taxon>Suillaceae</taxon>
        <taxon>Suillus</taxon>
    </lineage>
</organism>
<sequence>MHRFFEFDDIIHAVLQHVKSSPTDLVNVAMTCSRLAGPALNILWSEQHSLAPLIMCLPEDAWEVTEDHTINLSREPTPIEWERLRINASRVRRLLTDDCEPLELQPSGRVLQRLFERFPPVRLFPNLFELDFEAAFGFLECSSKVLLLRQFLSPRLEALAFDVAGLPTHEVEQLLAALPAEAYGLRQMMILADDGAKTFTVPPSLGKLPKLTQLAIYAIDTCLTKQTINNIQQAQRLQTLNISLRGTSCDAGDIPFELPSLEILRLFGDSLPQCTHFLRQVTTRQLQLIDICYYKPARPTEISALIESLSTLCQNFRSLKQLYLVDSSIVNVDEPAVPLPSQIFRPLFKFNELVSVVFLGIGDYNLDDRFINDVAVAWPLIQDLKFTASRRRAGCNVTFTAVMSLASRCRWLQFLHLTCDATQATIIPRAPDGTNEFWPTQTALCNLHLGYSEMSEVSGVPYFLAEVFPTLSHFYWYRNTGDFGIEILMEAALEVARQELRAGSGLECTIEGVSQRSFSE</sequence>
<reference evidence="1" key="1">
    <citation type="journal article" date="2020" name="New Phytol.">
        <title>Comparative genomics reveals dynamic genome evolution in host specialist ectomycorrhizal fungi.</title>
        <authorList>
            <person name="Lofgren L.A."/>
            <person name="Nguyen N.H."/>
            <person name="Vilgalys R."/>
            <person name="Ruytinx J."/>
            <person name="Liao H.L."/>
            <person name="Branco S."/>
            <person name="Kuo A."/>
            <person name="LaButti K."/>
            <person name="Lipzen A."/>
            <person name="Andreopoulos W."/>
            <person name="Pangilinan J."/>
            <person name="Riley R."/>
            <person name="Hundley H."/>
            <person name="Na H."/>
            <person name="Barry K."/>
            <person name="Grigoriev I.V."/>
            <person name="Stajich J.E."/>
            <person name="Kennedy P.G."/>
        </authorList>
    </citation>
    <scope>NUCLEOTIDE SEQUENCE</scope>
    <source>
        <strain evidence="1">FC203</strain>
    </source>
</reference>
<comment type="caution">
    <text evidence="1">The sequence shown here is derived from an EMBL/GenBank/DDBJ whole genome shotgun (WGS) entry which is preliminary data.</text>
</comment>
<feature type="non-terminal residue" evidence="1">
    <location>
        <position position="520"/>
    </location>
</feature>
<dbReference type="GeneID" id="64664822"/>
<evidence type="ECO:0008006" key="3">
    <source>
        <dbReference type="Google" id="ProtNLM"/>
    </source>
</evidence>
<dbReference type="Proteomes" id="UP001195769">
    <property type="component" value="Unassembled WGS sequence"/>
</dbReference>